<dbReference type="Gene3D" id="3.30.450.90">
    <property type="match status" value="1"/>
</dbReference>
<keyword evidence="4" id="KW-0614">Plasmid</keyword>
<dbReference type="GO" id="GO:0016887">
    <property type="term" value="F:ATP hydrolysis activity"/>
    <property type="evidence" value="ECO:0007669"/>
    <property type="project" value="TreeGrafter"/>
</dbReference>
<dbReference type="EMBL" id="CP014677">
    <property type="protein sequence ID" value="AOX18854.1"/>
    <property type="molecule type" value="Genomic_DNA"/>
</dbReference>
<dbReference type="Proteomes" id="UP000179145">
    <property type="component" value="Plasmid pKB14400_3"/>
</dbReference>
<dbReference type="Gene3D" id="1.10.40.70">
    <property type="match status" value="1"/>
</dbReference>
<dbReference type="Pfam" id="PF00437">
    <property type="entry name" value="T2SSE"/>
    <property type="match status" value="1"/>
</dbReference>
<dbReference type="AlphaFoldDB" id="A0A1D8UZ24"/>
<dbReference type="Gene3D" id="3.30.300.160">
    <property type="entry name" value="Type II secretion system, protein E, N-terminal domain"/>
    <property type="match status" value="1"/>
</dbReference>
<dbReference type="FunFam" id="3.40.50.300:FF:000398">
    <property type="entry name" value="Type IV pilus assembly ATPase PilB"/>
    <property type="match status" value="1"/>
</dbReference>
<dbReference type="SMART" id="SM00382">
    <property type="entry name" value="AAA"/>
    <property type="match status" value="1"/>
</dbReference>
<accession>A0A1D8UZ24</accession>
<dbReference type="PANTHER" id="PTHR30258">
    <property type="entry name" value="TYPE II SECRETION SYSTEM PROTEIN GSPE-RELATED"/>
    <property type="match status" value="1"/>
</dbReference>
<evidence type="ECO:0000256" key="2">
    <source>
        <dbReference type="ARBA" id="ARBA00022741"/>
    </source>
</evidence>
<protein>
    <submittedName>
        <fullName evidence="4">Type II secretion system protein GspE</fullName>
    </submittedName>
</protein>
<sequence length="574" mass="63270">MNELSSSSWSQDDLPEKNDLESIILKRGACEPRTLERARNVAFETGQPLALVLLQLGLVSETDLARAYAALLQTEVVEAPQLAQIAEPIMPDHLSARFLRQARAIPIDQTRSSLRLAMADPLDDYTCAAVRLATGLNVIREVVRPADLEAAFSRLYPDDDESTEENAELLAEGNSAEEDTDRLKDLASEAPIIRLVNQIIFRAVETRASDIHIEPFEDRLLIRYRYDGVLHEVDSQSPRMTSALISRIKIMSKLDIAERRLPQDGRIKLAVRGHEVDFRVSTVPSLHGEIAVLRVLDRTTVSFDYARLGLAPAIIKEFRAALELPNGIVLVTGPTGSGKTTTLYTGLAGINSRERNVMTVEDPIEYQLSGINQIQTRPVIGLTFASLLRAILRQDPDVIMVGEIRDLETAQIAVQAALTGHLVLSTLHTNSAAAAVTRLRDMGLEDYLITAVLRGILAQRLVRKLCDNCRHPGPVLPELAQRLGLDPKQPHTLWHAVGCPQCRQTGYRGRSAVAEFLQPSRDVTRLILSGADHTEIERAAVAEGMETMFQAGLRAALAGETTLEEISRIIGLEE</sequence>
<keyword evidence="3" id="KW-0067">ATP-binding</keyword>
<dbReference type="InterPro" id="IPR027417">
    <property type="entry name" value="P-loop_NTPase"/>
</dbReference>
<evidence type="ECO:0000313" key="5">
    <source>
        <dbReference type="Proteomes" id="UP000179145"/>
    </source>
</evidence>
<dbReference type="SUPFAM" id="SSF160246">
    <property type="entry name" value="EspE N-terminal domain-like"/>
    <property type="match status" value="1"/>
</dbReference>
<dbReference type="GO" id="GO:0005886">
    <property type="term" value="C:plasma membrane"/>
    <property type="evidence" value="ECO:0007669"/>
    <property type="project" value="TreeGrafter"/>
</dbReference>
<organism evidence="4 5">
    <name type="scientific">Kozakia baliensis</name>
    <dbReference type="NCBI Taxonomy" id="153496"/>
    <lineage>
        <taxon>Bacteria</taxon>
        <taxon>Pseudomonadati</taxon>
        <taxon>Pseudomonadota</taxon>
        <taxon>Alphaproteobacteria</taxon>
        <taxon>Acetobacterales</taxon>
        <taxon>Acetobacteraceae</taxon>
        <taxon>Kozakia</taxon>
    </lineage>
</organism>
<dbReference type="Pfam" id="PF05157">
    <property type="entry name" value="MshEN"/>
    <property type="match status" value="1"/>
</dbReference>
<evidence type="ECO:0000256" key="3">
    <source>
        <dbReference type="ARBA" id="ARBA00022840"/>
    </source>
</evidence>
<dbReference type="RefSeq" id="WP_070404287.1">
    <property type="nucleotide sequence ID" value="NZ_BJVW01000012.1"/>
</dbReference>
<comment type="similarity">
    <text evidence="1">Belongs to the GSP E family.</text>
</comment>
<dbReference type="InterPro" id="IPR037257">
    <property type="entry name" value="T2SS_E_N_sf"/>
</dbReference>
<dbReference type="OrthoDB" id="9804785at2"/>
<reference evidence="4 5" key="1">
    <citation type="journal article" date="2016" name="Microb. Cell Fact.">
        <title>Dissection of exopolysaccharide biosynthesis in Kozakia baliensis.</title>
        <authorList>
            <person name="Brandt J.U."/>
            <person name="Jakob F."/>
            <person name="Behr J."/>
            <person name="Geissler A.J."/>
            <person name="Vogel R.F."/>
        </authorList>
    </citation>
    <scope>NUCLEOTIDE SEQUENCE [LARGE SCALE GENOMIC DNA]</scope>
    <source>
        <strain evidence="4 5">DSM 14400</strain>
        <plasmid evidence="5">Plasmid pkb14400_3</plasmid>
    </source>
</reference>
<geneLocation type="plasmid" evidence="5">
    <name>pkb14400_3</name>
</geneLocation>
<dbReference type="PROSITE" id="PS00662">
    <property type="entry name" value="T2SP_E"/>
    <property type="match status" value="1"/>
</dbReference>
<evidence type="ECO:0000313" key="4">
    <source>
        <dbReference type="EMBL" id="AOX18854.1"/>
    </source>
</evidence>
<keyword evidence="5" id="KW-1185">Reference proteome</keyword>
<name>A0A1D8UZ24_9PROT</name>
<dbReference type="InterPro" id="IPR007831">
    <property type="entry name" value="T2SS_GspE_N"/>
</dbReference>
<dbReference type="GO" id="GO:0005524">
    <property type="term" value="F:ATP binding"/>
    <property type="evidence" value="ECO:0007669"/>
    <property type="project" value="UniProtKB-KW"/>
</dbReference>
<dbReference type="Gene3D" id="3.40.50.300">
    <property type="entry name" value="P-loop containing nucleotide triphosphate hydrolases"/>
    <property type="match status" value="1"/>
</dbReference>
<dbReference type="PANTHER" id="PTHR30258:SF2">
    <property type="entry name" value="COMG OPERON PROTEIN 1"/>
    <property type="match status" value="1"/>
</dbReference>
<dbReference type="CDD" id="cd01129">
    <property type="entry name" value="PulE-GspE-like"/>
    <property type="match status" value="1"/>
</dbReference>
<dbReference type="FunFam" id="3.30.450.90:FF:000001">
    <property type="entry name" value="Type II secretion system ATPase GspE"/>
    <property type="match status" value="1"/>
</dbReference>
<dbReference type="SUPFAM" id="SSF52540">
    <property type="entry name" value="P-loop containing nucleoside triphosphate hydrolases"/>
    <property type="match status" value="1"/>
</dbReference>
<dbReference type="InterPro" id="IPR003593">
    <property type="entry name" value="AAA+_ATPase"/>
</dbReference>
<keyword evidence="2" id="KW-0547">Nucleotide-binding</keyword>
<gene>
    <name evidence="4" type="ORF">A0U89_16350</name>
</gene>
<dbReference type="InterPro" id="IPR001482">
    <property type="entry name" value="T2SS/T4SS_dom"/>
</dbReference>
<evidence type="ECO:0000256" key="1">
    <source>
        <dbReference type="ARBA" id="ARBA00006611"/>
    </source>
</evidence>
<dbReference type="KEGG" id="kba:A0U89_16350"/>
<proteinExistence type="inferred from homology"/>